<feature type="compositionally biased region" description="Basic and acidic residues" evidence="1">
    <location>
        <begin position="57"/>
        <end position="68"/>
    </location>
</feature>
<protein>
    <submittedName>
        <fullName evidence="2">Uncharacterized protein</fullName>
    </submittedName>
</protein>
<organism evidence="2 3">
    <name type="scientific">Cnephaeus nilssonii</name>
    <name type="common">Northern bat</name>
    <name type="synonym">Eptesicus nilssonii</name>
    <dbReference type="NCBI Taxonomy" id="3371016"/>
    <lineage>
        <taxon>Eukaryota</taxon>
        <taxon>Metazoa</taxon>
        <taxon>Chordata</taxon>
        <taxon>Craniata</taxon>
        <taxon>Vertebrata</taxon>
        <taxon>Euteleostomi</taxon>
        <taxon>Mammalia</taxon>
        <taxon>Eutheria</taxon>
        <taxon>Laurasiatheria</taxon>
        <taxon>Chiroptera</taxon>
        <taxon>Yangochiroptera</taxon>
        <taxon>Vespertilionidae</taxon>
        <taxon>Cnephaeus</taxon>
    </lineage>
</organism>
<reference evidence="2" key="1">
    <citation type="submission" date="2023-06" db="EMBL/GenBank/DDBJ databases">
        <title>Reference genome for the Northern bat (Eptesicus nilssonii), a most northern bat species.</title>
        <authorList>
            <person name="Laine V.N."/>
            <person name="Pulliainen A.T."/>
            <person name="Lilley T.M."/>
        </authorList>
    </citation>
    <scope>NUCLEOTIDE SEQUENCE</scope>
    <source>
        <strain evidence="2">BLF_Eptnil</strain>
        <tissue evidence="2">Kidney</tissue>
    </source>
</reference>
<sequence length="512" mass="54728">MQEVHQKVEEPWGFSRAEDLHIIVSCQIAEGSSPNLIISLKNIYFIDFLQRGRERDRELETSMREKHQSAASCTPPTGDVPTTKGHVASPGPRGCVASSGPRCAWLHLDPGPSLSRIQGHTASPGPGIQLHPDPGACDLTRTQGRTQGHVASPRSRGPRPHPDPGPSLTRIQGHTASPSPRIQLHPDPGADGLTQTQGRVASPGPGTQPHPDPGAHGLARTQDLASPGPRGTWWCPQPIRREYANCCHALKDGSAHRNKMVVPSPFSPARVAGLAQGAGKPRMAASQLPRAARGSGPARDTGKPRMAAAQLMPKMLASLRCQLPSRPVVARCIGKPWLAVAQLPRAGLKRRKASDGGCPATQSRPKGQASLRWWLPSRPGPPEAQPHSTSQGRQNPSHALIRDRDWQALAPAKPRSASKGRRNPSLQLERRWGLLVSPGKVVPHPLGIRQARRAAPDDTCWVEAVIGNWAGVGGRRAAPDAARVVQAAIGVEQACGLRLTLLWGPGRHRGPG</sequence>
<keyword evidence="3" id="KW-1185">Reference proteome</keyword>
<evidence type="ECO:0000256" key="1">
    <source>
        <dbReference type="SAM" id="MobiDB-lite"/>
    </source>
</evidence>
<evidence type="ECO:0000313" key="2">
    <source>
        <dbReference type="EMBL" id="KAK1346924.1"/>
    </source>
</evidence>
<dbReference type="EMBL" id="JAULJE010000001">
    <property type="protein sequence ID" value="KAK1346924.1"/>
    <property type="molecule type" value="Genomic_DNA"/>
</dbReference>
<feature type="compositionally biased region" description="Polar residues" evidence="1">
    <location>
        <begin position="386"/>
        <end position="397"/>
    </location>
</feature>
<gene>
    <name evidence="2" type="ORF">QTO34_000784</name>
</gene>
<dbReference type="AlphaFoldDB" id="A0AA40IC38"/>
<feature type="compositionally biased region" description="Polar residues" evidence="1">
    <location>
        <begin position="169"/>
        <end position="180"/>
    </location>
</feature>
<feature type="region of interest" description="Disordered" evidence="1">
    <location>
        <begin position="283"/>
        <end position="305"/>
    </location>
</feature>
<comment type="caution">
    <text evidence="2">The sequence shown here is derived from an EMBL/GenBank/DDBJ whole genome shotgun (WGS) entry which is preliminary data.</text>
</comment>
<feature type="region of interest" description="Disordered" evidence="1">
    <location>
        <begin position="114"/>
        <end position="230"/>
    </location>
</feature>
<feature type="region of interest" description="Disordered" evidence="1">
    <location>
        <begin position="57"/>
        <end position="94"/>
    </location>
</feature>
<evidence type="ECO:0000313" key="3">
    <source>
        <dbReference type="Proteomes" id="UP001177744"/>
    </source>
</evidence>
<name>A0AA40IC38_CNENI</name>
<feature type="region of interest" description="Disordered" evidence="1">
    <location>
        <begin position="349"/>
        <end position="424"/>
    </location>
</feature>
<proteinExistence type="predicted"/>
<accession>A0AA40IC38</accession>
<dbReference type="Proteomes" id="UP001177744">
    <property type="component" value="Unassembled WGS sequence"/>
</dbReference>